<gene>
    <name evidence="1" type="ORF">L21TH_1620</name>
</gene>
<reference evidence="1 2" key="1">
    <citation type="journal article" date="2015" name="Geomicrobiol. J.">
        <title>Caldisalinibacter kiritimatiensis gen. nov., sp. nov., a moderately thermohalophilic thiosulfate-reducing bacterium from a hypersaline microbial mat.</title>
        <authorList>
            <person name="Ben Hania W."/>
            <person name="Joseph M."/>
            <person name="Fiebig A."/>
            <person name="Bunk B."/>
            <person name="Klenk H.-P."/>
            <person name="Fardeau M.-L."/>
            <person name="Spring S."/>
        </authorList>
    </citation>
    <scope>NUCLEOTIDE SEQUENCE [LARGE SCALE GENOMIC DNA]</scope>
    <source>
        <strain evidence="1 2">L21-TH-D2</strain>
    </source>
</reference>
<evidence type="ECO:0000313" key="1">
    <source>
        <dbReference type="EMBL" id="EOD00321.1"/>
    </source>
</evidence>
<comment type="caution">
    <text evidence="1">The sequence shown here is derived from an EMBL/GenBank/DDBJ whole genome shotgun (WGS) entry which is preliminary data.</text>
</comment>
<proteinExistence type="predicted"/>
<dbReference type="AlphaFoldDB" id="R1CNP3"/>
<dbReference type="Proteomes" id="UP000013378">
    <property type="component" value="Unassembled WGS sequence"/>
</dbReference>
<organism evidence="1 2">
    <name type="scientific">Caldisalinibacter kiritimatiensis</name>
    <dbReference type="NCBI Taxonomy" id="1304284"/>
    <lineage>
        <taxon>Bacteria</taxon>
        <taxon>Bacillati</taxon>
        <taxon>Bacillota</taxon>
        <taxon>Tissierellia</taxon>
        <taxon>Tissierellales</taxon>
        <taxon>Thermohalobacteraceae</taxon>
        <taxon>Caldisalinibacter</taxon>
    </lineage>
</organism>
<keyword evidence="2" id="KW-1185">Reference proteome</keyword>
<accession>R1CNP3</accession>
<sequence length="39" mass="4468">MLSLKKDNEEKYRININELHLLFNGISIHILAKVMGSKG</sequence>
<evidence type="ECO:0000313" key="2">
    <source>
        <dbReference type="Proteomes" id="UP000013378"/>
    </source>
</evidence>
<name>R1CNP3_9FIRM</name>
<protein>
    <submittedName>
        <fullName evidence="1">Uncharacterized protein</fullName>
    </submittedName>
</protein>
<dbReference type="STRING" id="1304284.L21TH_1620"/>
<dbReference type="EMBL" id="ARZA01000186">
    <property type="protein sequence ID" value="EOD00321.1"/>
    <property type="molecule type" value="Genomic_DNA"/>
</dbReference>